<dbReference type="eggNOG" id="ENOG502S5S3">
    <property type="taxonomic scope" value="Eukaryota"/>
</dbReference>
<dbReference type="GO" id="GO:0019814">
    <property type="term" value="C:immunoglobulin complex"/>
    <property type="evidence" value="ECO:0007669"/>
    <property type="project" value="UniProtKB-KW"/>
</dbReference>
<evidence type="ECO:0000256" key="1">
    <source>
        <dbReference type="ARBA" id="ARBA00022859"/>
    </source>
</evidence>
<dbReference type="InParanoid" id="F6ZNU9"/>
<keyword evidence="3" id="KW-1280">Immunoglobulin</keyword>
<evidence type="ECO:0000256" key="3">
    <source>
        <dbReference type="ARBA" id="ARBA00043265"/>
    </source>
</evidence>
<dbReference type="SMART" id="SM00407">
    <property type="entry name" value="IGc1"/>
    <property type="match status" value="1"/>
</dbReference>
<dbReference type="Pfam" id="PF07654">
    <property type="entry name" value="C1-set"/>
    <property type="match status" value="1"/>
</dbReference>
<name>F6ZNU9_ORNAN</name>
<reference evidence="6" key="1">
    <citation type="submission" date="2025-08" db="UniProtKB">
        <authorList>
            <consortium name="Ensembl"/>
        </authorList>
    </citation>
    <scope>IDENTIFICATION</scope>
    <source>
        <strain evidence="6">Glennie</strain>
    </source>
</reference>
<dbReference type="STRING" id="9258.ENSOANP00000017014"/>
<evidence type="ECO:0000256" key="4">
    <source>
        <dbReference type="SAM" id="MobiDB-lite"/>
    </source>
</evidence>
<dbReference type="PANTHER" id="PTHR23266">
    <property type="entry name" value="IMMUNOGLOBULIN HEAVY CHAIN"/>
    <property type="match status" value="1"/>
</dbReference>
<dbReference type="InterPro" id="IPR036179">
    <property type="entry name" value="Ig-like_dom_sf"/>
</dbReference>
<dbReference type="GO" id="GO:0016064">
    <property type="term" value="P:immunoglobulin mediated immune response"/>
    <property type="evidence" value="ECO:0000318"/>
    <property type="project" value="GO_Central"/>
</dbReference>
<sequence length="281" mass="31748">KESGGGVKKVGESLSLSCKTSGFSFDSYWMYWYRQPPGKEPQLVAYIDTVPTPYYADSVQGRATISRNNAQSSLHLQMQNLKLKDSAVYYCCILRFLEDPPTSWVTDKLIFGKGTKLTVEAGNQDYREPSVFLLKNESTYACVANNFYPKNAKIHMKLPGKKTITNIEHKAVTSDGKYSMVQITEFESDGAVNCTVEHEGKYVTPQQDKEKTDDSKTKTDKGMPREEEEEEEFLKLLTQLFSPTVRSEVVNTLSVTVLGLRVIFAKSVTLNLLLTAKYFFF</sequence>
<accession>F6ZNU9</accession>
<dbReference type="InterPro" id="IPR050199">
    <property type="entry name" value="IgHV"/>
</dbReference>
<dbReference type="Proteomes" id="UP000002279">
    <property type="component" value="Unplaced"/>
</dbReference>
<reference evidence="6" key="2">
    <citation type="submission" date="2025-09" db="UniProtKB">
        <authorList>
            <consortium name="Ensembl"/>
        </authorList>
    </citation>
    <scope>IDENTIFICATION</scope>
    <source>
        <strain evidence="6">Glennie</strain>
    </source>
</reference>
<evidence type="ECO:0000256" key="2">
    <source>
        <dbReference type="ARBA" id="ARBA00023130"/>
    </source>
</evidence>
<dbReference type="SMART" id="SM00409">
    <property type="entry name" value="IG"/>
    <property type="match status" value="1"/>
</dbReference>
<evidence type="ECO:0000313" key="7">
    <source>
        <dbReference type="Proteomes" id="UP000002279"/>
    </source>
</evidence>
<evidence type="ECO:0000259" key="5">
    <source>
        <dbReference type="PROSITE" id="PS50835"/>
    </source>
</evidence>
<keyword evidence="7" id="KW-1185">Reference proteome</keyword>
<feature type="region of interest" description="Disordered" evidence="4">
    <location>
        <begin position="199"/>
        <end position="228"/>
    </location>
</feature>
<dbReference type="FunCoup" id="F6ZNU9">
    <property type="interactions" value="9"/>
</dbReference>
<dbReference type="InterPro" id="IPR003597">
    <property type="entry name" value="Ig_C1-set"/>
</dbReference>
<keyword evidence="2" id="KW-1064">Adaptive immunity</keyword>
<feature type="domain" description="Ig-like" evidence="5">
    <location>
        <begin position="11"/>
        <end position="91"/>
    </location>
</feature>
<dbReference type="InterPro" id="IPR007110">
    <property type="entry name" value="Ig-like_dom"/>
</dbReference>
<dbReference type="FunFam" id="2.60.40.10:FF:001810">
    <property type="entry name" value="T cell receptor delta constant"/>
    <property type="match status" value="1"/>
</dbReference>
<dbReference type="OMA" id="ECKAKHE"/>
<dbReference type="Ensembl" id="ENSOANT00000017017.2">
    <property type="protein sequence ID" value="ENSOANP00000017014.2"/>
    <property type="gene ID" value="ENSOANG00000010727.2"/>
</dbReference>
<organism evidence="6 7">
    <name type="scientific">Ornithorhynchus anatinus</name>
    <name type="common">Duckbill platypus</name>
    <dbReference type="NCBI Taxonomy" id="9258"/>
    <lineage>
        <taxon>Eukaryota</taxon>
        <taxon>Metazoa</taxon>
        <taxon>Chordata</taxon>
        <taxon>Craniata</taxon>
        <taxon>Vertebrata</taxon>
        <taxon>Euteleostomi</taxon>
        <taxon>Mammalia</taxon>
        <taxon>Monotremata</taxon>
        <taxon>Ornithorhynchidae</taxon>
        <taxon>Ornithorhynchus</taxon>
    </lineage>
</organism>
<dbReference type="InterPro" id="IPR013106">
    <property type="entry name" value="Ig_V-set"/>
</dbReference>
<proteinExistence type="predicted"/>
<dbReference type="GeneTree" id="ENSGT01150000286938"/>
<dbReference type="PROSITE" id="PS50835">
    <property type="entry name" value="IG_LIKE"/>
    <property type="match status" value="1"/>
</dbReference>
<dbReference type="GO" id="GO:0003823">
    <property type="term" value="F:antigen binding"/>
    <property type="evidence" value="ECO:0000318"/>
    <property type="project" value="GO_Central"/>
</dbReference>
<protein>
    <recommendedName>
        <fullName evidence="5">Ig-like domain-containing protein</fullName>
    </recommendedName>
</protein>
<dbReference type="InterPro" id="IPR003599">
    <property type="entry name" value="Ig_sub"/>
</dbReference>
<dbReference type="InterPro" id="IPR013783">
    <property type="entry name" value="Ig-like_fold"/>
</dbReference>
<dbReference type="Pfam" id="PF07686">
    <property type="entry name" value="V-set"/>
    <property type="match status" value="1"/>
</dbReference>
<dbReference type="GO" id="GO:0005576">
    <property type="term" value="C:extracellular region"/>
    <property type="evidence" value="ECO:0007669"/>
    <property type="project" value="UniProtKB-ARBA"/>
</dbReference>
<dbReference type="AlphaFoldDB" id="F6ZNU9"/>
<dbReference type="SUPFAM" id="SSF48726">
    <property type="entry name" value="Immunoglobulin"/>
    <property type="match status" value="2"/>
</dbReference>
<dbReference type="Bgee" id="ENSOANG00000010727">
    <property type="expression patterns" value="Expressed in ovary and 6 other cell types or tissues"/>
</dbReference>
<dbReference type="Gene3D" id="2.60.40.10">
    <property type="entry name" value="Immunoglobulins"/>
    <property type="match status" value="2"/>
</dbReference>
<keyword evidence="1" id="KW-0391">Immunity</keyword>
<evidence type="ECO:0000313" key="6">
    <source>
        <dbReference type="Ensembl" id="ENSOANP00000017014.2"/>
    </source>
</evidence>
<feature type="compositionally biased region" description="Basic and acidic residues" evidence="4">
    <location>
        <begin position="199"/>
        <end position="225"/>
    </location>
</feature>
<dbReference type="SMART" id="SM00406">
    <property type="entry name" value="IGv"/>
    <property type="match status" value="1"/>
</dbReference>
<dbReference type="HOGENOM" id="CLU_077975_5_0_1"/>